<evidence type="ECO:0000256" key="2">
    <source>
        <dbReference type="HAMAP-Rule" id="MF_01139"/>
    </source>
</evidence>
<name>A0A1G1W5E8_9BACT</name>
<organism evidence="3 4">
    <name type="scientific">Candidatus Woykebacteria bacterium RBG_13_40_15</name>
    <dbReference type="NCBI Taxonomy" id="1802593"/>
    <lineage>
        <taxon>Bacteria</taxon>
        <taxon>Candidatus Woykeibacteriota</taxon>
    </lineage>
</organism>
<gene>
    <name evidence="3" type="ORF">A2172_03170</name>
</gene>
<evidence type="ECO:0000313" key="3">
    <source>
        <dbReference type="EMBL" id="OGY22912.1"/>
    </source>
</evidence>
<comment type="caution">
    <text evidence="2">Lacks conserved residue(s) required for the propagation of feature annotation.</text>
</comment>
<feature type="active site" evidence="2">
    <location>
        <position position="15"/>
    </location>
</feature>
<keyword evidence="2" id="KW-0479">Metal-binding</keyword>
<dbReference type="SUPFAM" id="SSF64005">
    <property type="entry name" value="Undecaprenyl diphosphate synthase"/>
    <property type="match status" value="1"/>
</dbReference>
<dbReference type="PANTHER" id="PTHR10291">
    <property type="entry name" value="DEHYDRODOLICHYL DIPHOSPHATE SYNTHASE FAMILY MEMBER"/>
    <property type="match status" value="1"/>
</dbReference>
<dbReference type="EC" id="2.5.1.-" evidence="2"/>
<dbReference type="PROSITE" id="PS01066">
    <property type="entry name" value="UPP_SYNTHASE"/>
    <property type="match status" value="1"/>
</dbReference>
<keyword evidence="2" id="KW-0460">Magnesium</keyword>
<dbReference type="HAMAP" id="MF_01139">
    <property type="entry name" value="ISPT"/>
    <property type="match status" value="1"/>
</dbReference>
<feature type="binding site" evidence="2">
    <location>
        <position position="15"/>
    </location>
    <ligand>
        <name>Mg(2+)</name>
        <dbReference type="ChEBI" id="CHEBI:18420"/>
    </ligand>
</feature>
<accession>A0A1G1W5E8</accession>
<feature type="binding site" evidence="2">
    <location>
        <position position="67"/>
    </location>
    <ligand>
        <name>substrate</name>
    </ligand>
</feature>
<dbReference type="NCBIfam" id="TIGR00055">
    <property type="entry name" value="uppS"/>
    <property type="match status" value="1"/>
</dbReference>
<comment type="caution">
    <text evidence="3">The sequence shown here is derived from an EMBL/GenBank/DDBJ whole genome shotgun (WGS) entry which is preliminary data.</text>
</comment>
<dbReference type="Proteomes" id="UP000176631">
    <property type="component" value="Unassembled WGS sequence"/>
</dbReference>
<dbReference type="InterPro" id="IPR018520">
    <property type="entry name" value="UPP_synth-like_CS"/>
</dbReference>
<dbReference type="GO" id="GO:0016094">
    <property type="term" value="P:polyprenol biosynthetic process"/>
    <property type="evidence" value="ECO:0007669"/>
    <property type="project" value="TreeGrafter"/>
</dbReference>
<evidence type="ECO:0000256" key="1">
    <source>
        <dbReference type="ARBA" id="ARBA00022679"/>
    </source>
</evidence>
<comment type="function">
    <text evidence="2">Catalyzes the condensation of isopentenyl diphosphate (IPP) with allylic pyrophosphates generating different type of terpenoids.</text>
</comment>
<feature type="binding site" evidence="2">
    <location>
        <begin position="60"/>
        <end position="62"/>
    </location>
    <ligand>
        <name>substrate</name>
    </ligand>
</feature>
<dbReference type="CDD" id="cd00475">
    <property type="entry name" value="Cis_IPPS"/>
    <property type="match status" value="1"/>
</dbReference>
<dbReference type="InterPro" id="IPR001441">
    <property type="entry name" value="UPP_synth-like"/>
</dbReference>
<feature type="binding site" evidence="2">
    <location>
        <begin position="16"/>
        <end position="19"/>
    </location>
    <ligand>
        <name>substrate</name>
    </ligand>
</feature>
<feature type="binding site" evidence="2">
    <location>
        <position position="20"/>
    </location>
    <ligand>
        <name>substrate</name>
    </ligand>
</feature>
<dbReference type="InterPro" id="IPR036424">
    <property type="entry name" value="UPP_synth-like_sf"/>
</dbReference>
<comment type="cofactor">
    <cofactor evidence="2">
        <name>Mg(2+)</name>
        <dbReference type="ChEBI" id="CHEBI:18420"/>
    </cofactor>
    <text evidence="2">Binds 2 magnesium ions per subunit.</text>
</comment>
<comment type="subunit">
    <text evidence="2">Homodimer.</text>
</comment>
<feature type="binding site" evidence="2">
    <location>
        <position position="32"/>
    </location>
    <ligand>
        <name>substrate</name>
    </ligand>
</feature>
<comment type="similarity">
    <text evidence="2">Belongs to the UPP synthase family.</text>
</comment>
<dbReference type="GO" id="GO:0000287">
    <property type="term" value="F:magnesium ion binding"/>
    <property type="evidence" value="ECO:0007669"/>
    <property type="project" value="UniProtKB-UniRule"/>
</dbReference>
<dbReference type="GO" id="GO:0045547">
    <property type="term" value="F:ditrans,polycis-polyprenyl diphosphate synthase [(2E,6E)-farnesyl diphosphate specific] activity"/>
    <property type="evidence" value="ECO:0007669"/>
    <property type="project" value="TreeGrafter"/>
</dbReference>
<feature type="binding site" evidence="2">
    <location>
        <begin position="183"/>
        <end position="185"/>
    </location>
    <ligand>
        <name>substrate</name>
    </ligand>
</feature>
<dbReference type="AlphaFoldDB" id="A0A1G1W5E8"/>
<keyword evidence="1 2" id="KW-0808">Transferase</keyword>
<dbReference type="PANTHER" id="PTHR10291:SF0">
    <property type="entry name" value="DEHYDRODOLICHYL DIPHOSPHATE SYNTHASE 2"/>
    <property type="match status" value="1"/>
</dbReference>
<feature type="binding site" evidence="2">
    <location>
        <position position="177"/>
    </location>
    <ligand>
        <name>substrate</name>
    </ligand>
</feature>
<evidence type="ECO:0000313" key="4">
    <source>
        <dbReference type="Proteomes" id="UP000176631"/>
    </source>
</evidence>
<dbReference type="EMBL" id="MHCP01000030">
    <property type="protein sequence ID" value="OGY22912.1"/>
    <property type="molecule type" value="Genomic_DNA"/>
</dbReference>
<sequence length="228" mass="25849">MEKNNAPKHVGIIMDGNRRWAANKNLPSSAGHEAGAENLQRIVEVASKIGIKYLTVYALSTENLKSRKSIEISFLFNTMLKMTKSKFSSLNENGVRLKFIGDLSKLPKNVIKSFKDVEDKLSKNNKLILTAAINYGGRYEIISSVRKVVSDRQEISEDAINSNLYTAGIPEPDLIIRTGGRKRLSNFLLWQGTYSELYFTDTLWPDFNEKELKKALDDFHERVRNFGA</sequence>
<protein>
    <recommendedName>
        <fullName evidence="2">Isoprenyl transferase</fullName>
        <ecNumber evidence="2">2.5.1.-</ecNumber>
    </recommendedName>
</protein>
<dbReference type="Pfam" id="PF01255">
    <property type="entry name" value="Prenyltransf"/>
    <property type="match status" value="1"/>
</dbReference>
<proteinExistence type="inferred from homology"/>
<feature type="active site" description="Proton acceptor" evidence="2">
    <location>
        <position position="63"/>
    </location>
</feature>
<feature type="binding site" evidence="2">
    <location>
        <position position="196"/>
    </location>
    <ligand>
        <name>Mg(2+)</name>
        <dbReference type="ChEBI" id="CHEBI:18420"/>
    </ligand>
</feature>
<dbReference type="STRING" id="1802593.A2172_03170"/>
<dbReference type="Gene3D" id="3.40.1180.10">
    <property type="entry name" value="Decaprenyl diphosphate synthase-like"/>
    <property type="match status" value="1"/>
</dbReference>
<reference evidence="3 4" key="1">
    <citation type="journal article" date="2016" name="Nat. Commun.">
        <title>Thousands of microbial genomes shed light on interconnected biogeochemical processes in an aquifer system.</title>
        <authorList>
            <person name="Anantharaman K."/>
            <person name="Brown C.T."/>
            <person name="Hug L.A."/>
            <person name="Sharon I."/>
            <person name="Castelle C.J."/>
            <person name="Probst A.J."/>
            <person name="Thomas B.C."/>
            <person name="Singh A."/>
            <person name="Wilkins M.J."/>
            <person name="Karaoz U."/>
            <person name="Brodie E.L."/>
            <person name="Williams K.H."/>
            <person name="Hubbard S.S."/>
            <person name="Banfield J.F."/>
        </authorList>
    </citation>
    <scope>NUCLEOTIDE SEQUENCE [LARGE SCALE GENOMIC DNA]</scope>
</reference>